<dbReference type="PANTHER" id="PTHR30177:SF32">
    <property type="entry name" value="GLYCINE BETAINE UPTAKE SYSTEM PERMEASE PROTEIN YEHW"/>
    <property type="match status" value="1"/>
</dbReference>
<sequence>MNRGVRWARSCSAISWREAPDVHRLQAEGASRLRIALPPLVLALLLAVLPHSATWFHAAWPTLSHPLYARTSFFALTGAHLLLVVLATALSVAIGLGLGVLATRPAGRSLLPTVRAVAVIGQTVPPVAVLAIAVPLLGFGAAPTLLALVLYGVLPVLGQTGAGLENVPPAALHAADGMGYGRWRRLVEVELPLAAGPIMAGVRLSAIVGVGTATIGSAVGATTLGAPIVEGLVGNNPAYVLQGALLVGALALTVDTVLGAVQRRLPTQR</sequence>
<evidence type="ECO:0000256" key="5">
    <source>
        <dbReference type="ARBA" id="ARBA00023136"/>
    </source>
</evidence>
<evidence type="ECO:0000256" key="6">
    <source>
        <dbReference type="RuleBase" id="RU363032"/>
    </source>
</evidence>
<evidence type="ECO:0000259" key="7">
    <source>
        <dbReference type="PROSITE" id="PS50928"/>
    </source>
</evidence>
<gene>
    <name evidence="8" type="ORF">IM816_15345</name>
</gene>
<evidence type="ECO:0000256" key="1">
    <source>
        <dbReference type="ARBA" id="ARBA00004651"/>
    </source>
</evidence>
<feature type="transmembrane region" description="Helical" evidence="6">
    <location>
        <begin position="80"/>
        <end position="103"/>
    </location>
</feature>
<feature type="transmembrane region" description="Helical" evidence="6">
    <location>
        <begin position="124"/>
        <end position="154"/>
    </location>
</feature>
<evidence type="ECO:0000313" key="9">
    <source>
        <dbReference type="Proteomes" id="UP001056681"/>
    </source>
</evidence>
<dbReference type="PANTHER" id="PTHR30177">
    <property type="entry name" value="GLYCINE BETAINE/L-PROLINE TRANSPORT SYSTEM PERMEASE PROTEIN PROW"/>
    <property type="match status" value="1"/>
</dbReference>
<keyword evidence="3 6" id="KW-0812">Transmembrane</keyword>
<proteinExistence type="inferred from homology"/>
<dbReference type="Gene3D" id="1.10.3720.10">
    <property type="entry name" value="MetI-like"/>
    <property type="match status" value="1"/>
</dbReference>
<evidence type="ECO:0000313" key="8">
    <source>
        <dbReference type="EMBL" id="URL57967.1"/>
    </source>
</evidence>
<dbReference type="PROSITE" id="PS50928">
    <property type="entry name" value="ABC_TM1"/>
    <property type="match status" value="1"/>
</dbReference>
<organism evidence="8 9">
    <name type="scientific">Luteibacter flocculans</name>
    <dbReference type="NCBI Taxonomy" id="2780091"/>
    <lineage>
        <taxon>Bacteria</taxon>
        <taxon>Pseudomonadati</taxon>
        <taxon>Pseudomonadota</taxon>
        <taxon>Gammaproteobacteria</taxon>
        <taxon>Lysobacterales</taxon>
        <taxon>Rhodanobacteraceae</taxon>
        <taxon>Luteibacter</taxon>
    </lineage>
</organism>
<dbReference type="CDD" id="cd06261">
    <property type="entry name" value="TM_PBP2"/>
    <property type="match status" value="1"/>
</dbReference>
<protein>
    <submittedName>
        <fullName evidence="8">ABC transporter permease</fullName>
    </submittedName>
</protein>
<dbReference type="InterPro" id="IPR051204">
    <property type="entry name" value="ABC_transp_perm/SBD"/>
</dbReference>
<comment type="subcellular location">
    <subcellularLocation>
        <location evidence="1 6">Cell membrane</location>
        <topology evidence="1 6">Multi-pass membrane protein</topology>
    </subcellularLocation>
</comment>
<evidence type="ECO:0000256" key="2">
    <source>
        <dbReference type="ARBA" id="ARBA00022448"/>
    </source>
</evidence>
<dbReference type="Proteomes" id="UP001056681">
    <property type="component" value="Chromosome"/>
</dbReference>
<dbReference type="InterPro" id="IPR035906">
    <property type="entry name" value="MetI-like_sf"/>
</dbReference>
<feature type="transmembrane region" description="Helical" evidence="6">
    <location>
        <begin position="239"/>
        <end position="261"/>
    </location>
</feature>
<evidence type="ECO:0000256" key="3">
    <source>
        <dbReference type="ARBA" id="ARBA00022692"/>
    </source>
</evidence>
<evidence type="ECO:0000256" key="4">
    <source>
        <dbReference type="ARBA" id="ARBA00022989"/>
    </source>
</evidence>
<keyword evidence="2 6" id="KW-0813">Transport</keyword>
<reference evidence="8" key="1">
    <citation type="submission" date="2020-10" db="EMBL/GenBank/DDBJ databases">
        <title>Whole-genome sequence of Luteibacter sp. EIF3.</title>
        <authorList>
            <person name="Friedrich I."/>
            <person name="Hertel R."/>
            <person name="Daniel R."/>
        </authorList>
    </citation>
    <scope>NUCLEOTIDE SEQUENCE</scope>
    <source>
        <strain evidence="8">EIF3</strain>
    </source>
</reference>
<dbReference type="Pfam" id="PF00528">
    <property type="entry name" value="BPD_transp_1"/>
    <property type="match status" value="1"/>
</dbReference>
<feature type="domain" description="ABC transmembrane type-1" evidence="7">
    <location>
        <begin position="77"/>
        <end position="258"/>
    </location>
</feature>
<dbReference type="SUPFAM" id="SSF161098">
    <property type="entry name" value="MetI-like"/>
    <property type="match status" value="1"/>
</dbReference>
<keyword evidence="4 6" id="KW-1133">Transmembrane helix</keyword>
<feature type="transmembrane region" description="Helical" evidence="6">
    <location>
        <begin position="40"/>
        <end position="60"/>
    </location>
</feature>
<comment type="similarity">
    <text evidence="6">Belongs to the binding-protein-dependent transport system permease family.</text>
</comment>
<keyword evidence="9" id="KW-1185">Reference proteome</keyword>
<accession>A0ABY4T213</accession>
<dbReference type="InterPro" id="IPR000515">
    <property type="entry name" value="MetI-like"/>
</dbReference>
<keyword evidence="5 6" id="KW-0472">Membrane</keyword>
<dbReference type="EMBL" id="CP063231">
    <property type="protein sequence ID" value="URL57967.1"/>
    <property type="molecule type" value="Genomic_DNA"/>
</dbReference>
<name>A0ABY4T213_9GAMM</name>